<dbReference type="EMBL" id="KV878372">
    <property type="protein sequence ID" value="OJJ42047.1"/>
    <property type="molecule type" value="Genomic_DNA"/>
</dbReference>
<proteinExistence type="predicted"/>
<accession>A0A1L9S4F8</accession>
<protein>
    <submittedName>
        <fullName evidence="1">Uncharacterized protein</fullName>
    </submittedName>
</protein>
<dbReference type="Proteomes" id="UP000184188">
    <property type="component" value="Unassembled WGS sequence"/>
</dbReference>
<dbReference type="VEuPathDB" id="FungiDB:ASPZODRAFT_1670963"/>
<dbReference type="OrthoDB" id="4358509at2759"/>
<keyword evidence="2" id="KW-1185">Reference proteome</keyword>
<dbReference type="RefSeq" id="XP_022576557.1">
    <property type="nucleotide sequence ID" value="XM_022726811.1"/>
</dbReference>
<evidence type="ECO:0000313" key="1">
    <source>
        <dbReference type="EMBL" id="OJJ42047.1"/>
    </source>
</evidence>
<dbReference type="GeneID" id="34613275"/>
<reference evidence="2" key="1">
    <citation type="journal article" date="2017" name="Genome Biol.">
        <title>Comparative genomics reveals high biological diversity and specific adaptations in the industrially and medically important fungal genus Aspergillus.</title>
        <authorList>
            <person name="de Vries R.P."/>
            <person name="Riley R."/>
            <person name="Wiebenga A."/>
            <person name="Aguilar-Osorio G."/>
            <person name="Amillis S."/>
            <person name="Uchima C.A."/>
            <person name="Anderluh G."/>
            <person name="Asadollahi M."/>
            <person name="Askin M."/>
            <person name="Barry K."/>
            <person name="Battaglia E."/>
            <person name="Bayram O."/>
            <person name="Benocci T."/>
            <person name="Braus-Stromeyer S.A."/>
            <person name="Caldana C."/>
            <person name="Canovas D."/>
            <person name="Cerqueira G.C."/>
            <person name="Chen F."/>
            <person name="Chen W."/>
            <person name="Choi C."/>
            <person name="Clum A."/>
            <person name="Dos Santos R.A."/>
            <person name="Damasio A.R."/>
            <person name="Diallinas G."/>
            <person name="Emri T."/>
            <person name="Fekete E."/>
            <person name="Flipphi M."/>
            <person name="Freyberg S."/>
            <person name="Gallo A."/>
            <person name="Gournas C."/>
            <person name="Habgood R."/>
            <person name="Hainaut M."/>
            <person name="Harispe M.L."/>
            <person name="Henrissat B."/>
            <person name="Hilden K.S."/>
            <person name="Hope R."/>
            <person name="Hossain A."/>
            <person name="Karabika E."/>
            <person name="Karaffa L."/>
            <person name="Karanyi Z."/>
            <person name="Krasevec N."/>
            <person name="Kuo A."/>
            <person name="Kusch H."/>
            <person name="LaButti K."/>
            <person name="Lagendijk E.L."/>
            <person name="Lapidus A."/>
            <person name="Levasseur A."/>
            <person name="Lindquist E."/>
            <person name="Lipzen A."/>
            <person name="Logrieco A.F."/>
            <person name="MacCabe A."/>
            <person name="Maekelae M.R."/>
            <person name="Malavazi I."/>
            <person name="Melin P."/>
            <person name="Meyer V."/>
            <person name="Mielnichuk N."/>
            <person name="Miskei M."/>
            <person name="Molnar A.P."/>
            <person name="Mule G."/>
            <person name="Ngan C.Y."/>
            <person name="Orejas M."/>
            <person name="Orosz E."/>
            <person name="Ouedraogo J.P."/>
            <person name="Overkamp K.M."/>
            <person name="Park H.-S."/>
            <person name="Perrone G."/>
            <person name="Piumi F."/>
            <person name="Punt P.J."/>
            <person name="Ram A.F."/>
            <person name="Ramon A."/>
            <person name="Rauscher S."/>
            <person name="Record E."/>
            <person name="Riano-Pachon D.M."/>
            <person name="Robert V."/>
            <person name="Roehrig J."/>
            <person name="Ruller R."/>
            <person name="Salamov A."/>
            <person name="Salih N.S."/>
            <person name="Samson R.A."/>
            <person name="Sandor E."/>
            <person name="Sanguinetti M."/>
            <person name="Schuetze T."/>
            <person name="Sepcic K."/>
            <person name="Shelest E."/>
            <person name="Sherlock G."/>
            <person name="Sophianopoulou V."/>
            <person name="Squina F.M."/>
            <person name="Sun H."/>
            <person name="Susca A."/>
            <person name="Todd R.B."/>
            <person name="Tsang A."/>
            <person name="Unkles S.E."/>
            <person name="van de Wiele N."/>
            <person name="van Rossen-Uffink D."/>
            <person name="Oliveira J.V."/>
            <person name="Vesth T.C."/>
            <person name="Visser J."/>
            <person name="Yu J.-H."/>
            <person name="Zhou M."/>
            <person name="Andersen M.R."/>
            <person name="Archer D.B."/>
            <person name="Baker S.E."/>
            <person name="Benoit I."/>
            <person name="Brakhage A.A."/>
            <person name="Braus G.H."/>
            <person name="Fischer R."/>
            <person name="Frisvad J.C."/>
            <person name="Goldman G.H."/>
            <person name="Houbraken J."/>
            <person name="Oakley B."/>
            <person name="Pocsi I."/>
            <person name="Scazzocchio C."/>
            <person name="Seiboth B."/>
            <person name="vanKuyk P.A."/>
            <person name="Wortman J."/>
            <person name="Dyer P.S."/>
            <person name="Grigoriev I.V."/>
        </authorList>
    </citation>
    <scope>NUCLEOTIDE SEQUENCE [LARGE SCALE GENOMIC DNA]</scope>
    <source>
        <strain evidence="2">CBS 506.65</strain>
    </source>
</reference>
<gene>
    <name evidence="1" type="ORF">ASPZODRAFT_1670963</name>
</gene>
<organism evidence="1 2">
    <name type="scientific">Penicilliopsis zonata CBS 506.65</name>
    <dbReference type="NCBI Taxonomy" id="1073090"/>
    <lineage>
        <taxon>Eukaryota</taxon>
        <taxon>Fungi</taxon>
        <taxon>Dikarya</taxon>
        <taxon>Ascomycota</taxon>
        <taxon>Pezizomycotina</taxon>
        <taxon>Eurotiomycetes</taxon>
        <taxon>Eurotiomycetidae</taxon>
        <taxon>Eurotiales</taxon>
        <taxon>Aspergillaceae</taxon>
        <taxon>Penicilliopsis</taxon>
    </lineage>
</organism>
<dbReference type="AlphaFoldDB" id="A0A1L9S4F8"/>
<evidence type="ECO:0000313" key="2">
    <source>
        <dbReference type="Proteomes" id="UP000184188"/>
    </source>
</evidence>
<name>A0A1L9S4F8_9EURO</name>
<sequence length="129" mass="15153">MSDPEEPVQLPSLLRNLEGLGWEEKNSTIESYLFSTPHGSHEALHFLLDILRNDNTRHVIKLAIETVFRSASLREKIRKEGNLYRNYDHAKRHEHEMKRDAPRDLAYYKKLTIASVIDHPTTPYHHSRI</sequence>